<name>A0A923KTK5_9BURK</name>
<protein>
    <submittedName>
        <fullName evidence="2">Uncharacterized protein</fullName>
    </submittedName>
</protein>
<keyword evidence="1" id="KW-0812">Transmembrane</keyword>
<dbReference type="Proteomes" id="UP000627446">
    <property type="component" value="Unassembled WGS sequence"/>
</dbReference>
<feature type="transmembrane region" description="Helical" evidence="1">
    <location>
        <begin position="36"/>
        <end position="56"/>
    </location>
</feature>
<accession>A0A923KTK5</accession>
<keyword evidence="1" id="KW-0472">Membrane</keyword>
<keyword evidence="1" id="KW-1133">Transmembrane helix</keyword>
<dbReference type="AlphaFoldDB" id="A0A923KTK5"/>
<reference evidence="2" key="1">
    <citation type="submission" date="2020-08" db="EMBL/GenBank/DDBJ databases">
        <title>Novel species isolated from subtropical streams in China.</title>
        <authorList>
            <person name="Lu H."/>
        </authorList>
    </citation>
    <scope>NUCLEOTIDE SEQUENCE</scope>
    <source>
        <strain evidence="2">LX22W</strain>
    </source>
</reference>
<gene>
    <name evidence="2" type="ORF">H8K36_13220</name>
</gene>
<proteinExistence type="predicted"/>
<evidence type="ECO:0000256" key="1">
    <source>
        <dbReference type="SAM" id="Phobius"/>
    </source>
</evidence>
<organism evidence="2 3">
    <name type="scientific">Undibacterium nitidum</name>
    <dbReference type="NCBI Taxonomy" id="2762298"/>
    <lineage>
        <taxon>Bacteria</taxon>
        <taxon>Pseudomonadati</taxon>
        <taxon>Pseudomonadota</taxon>
        <taxon>Betaproteobacteria</taxon>
        <taxon>Burkholderiales</taxon>
        <taxon>Oxalobacteraceae</taxon>
        <taxon>Undibacterium</taxon>
    </lineage>
</organism>
<sequence length="57" mass="6075">MSHCRVLPLAEVSPSADYLVELSSSSVDTKAVLNKTLVVVLAVLLCSSVLLIAAVYW</sequence>
<evidence type="ECO:0000313" key="2">
    <source>
        <dbReference type="EMBL" id="MBC3882346.1"/>
    </source>
</evidence>
<comment type="caution">
    <text evidence="2">The sequence shown here is derived from an EMBL/GenBank/DDBJ whole genome shotgun (WGS) entry which is preliminary data.</text>
</comment>
<dbReference type="EMBL" id="JACOFZ010000005">
    <property type="protein sequence ID" value="MBC3882346.1"/>
    <property type="molecule type" value="Genomic_DNA"/>
</dbReference>
<evidence type="ECO:0000313" key="3">
    <source>
        <dbReference type="Proteomes" id="UP000627446"/>
    </source>
</evidence>
<dbReference type="RefSeq" id="WP_186916968.1">
    <property type="nucleotide sequence ID" value="NZ_JACOFZ010000005.1"/>
</dbReference>
<keyword evidence="3" id="KW-1185">Reference proteome</keyword>